<reference evidence="1" key="1">
    <citation type="submission" date="2022-05" db="EMBL/GenBank/DDBJ databases">
        <authorList>
            <person name="Jo J.-H."/>
            <person name="Im W.-T."/>
        </authorList>
    </citation>
    <scope>NUCLEOTIDE SEQUENCE</scope>
    <source>
        <strain evidence="1">SE220</strain>
    </source>
</reference>
<dbReference type="PROSITE" id="PS51257">
    <property type="entry name" value="PROKAR_LIPOPROTEIN"/>
    <property type="match status" value="1"/>
</dbReference>
<name>A0ABT0S455_9SPHN</name>
<accession>A0ABT0S455</accession>
<evidence type="ECO:0000313" key="1">
    <source>
        <dbReference type="EMBL" id="MCL6730408.1"/>
    </source>
</evidence>
<organism evidence="1 2">
    <name type="scientific">Sphingomonas hankyongi</name>
    <dbReference type="NCBI Taxonomy" id="2908209"/>
    <lineage>
        <taxon>Bacteria</taxon>
        <taxon>Pseudomonadati</taxon>
        <taxon>Pseudomonadota</taxon>
        <taxon>Alphaproteobacteria</taxon>
        <taxon>Sphingomonadales</taxon>
        <taxon>Sphingomonadaceae</taxon>
        <taxon>Sphingomonas</taxon>
    </lineage>
</organism>
<keyword evidence="2" id="KW-1185">Reference proteome</keyword>
<dbReference type="RefSeq" id="WP_249831894.1">
    <property type="nucleotide sequence ID" value="NZ_JAMGBE010000003.1"/>
</dbReference>
<dbReference type="EMBL" id="JAMGBE010000003">
    <property type="protein sequence ID" value="MCL6730408.1"/>
    <property type="molecule type" value="Genomic_DNA"/>
</dbReference>
<sequence length="91" mass="10058">MRPRTLAVPMLAAGLSACVTSARLHEQTELNSVGQRCGLALGELFQDESEKRLLFMVKVEPTPQQRACVAKWARKNGLKTVFVDNIAFPES</sequence>
<proteinExistence type="predicted"/>
<gene>
    <name evidence="1" type="ORF">LZ538_10135</name>
</gene>
<comment type="caution">
    <text evidence="1">The sequence shown here is derived from an EMBL/GenBank/DDBJ whole genome shotgun (WGS) entry which is preliminary data.</text>
</comment>
<evidence type="ECO:0008006" key="3">
    <source>
        <dbReference type="Google" id="ProtNLM"/>
    </source>
</evidence>
<dbReference type="Proteomes" id="UP001165342">
    <property type="component" value="Unassembled WGS sequence"/>
</dbReference>
<protein>
    <recommendedName>
        <fullName evidence="3">Lipoprotein</fullName>
    </recommendedName>
</protein>
<evidence type="ECO:0000313" key="2">
    <source>
        <dbReference type="Proteomes" id="UP001165342"/>
    </source>
</evidence>